<evidence type="ECO:0000313" key="1">
    <source>
        <dbReference type="EMBL" id="UTY28160.1"/>
    </source>
</evidence>
<gene>
    <name evidence="2" type="ORF">E4N74_02865</name>
    <name evidence="1" type="ORF">E4N76_03570</name>
</gene>
<dbReference type="Pfam" id="PF12952">
    <property type="entry name" value="DUF3841"/>
    <property type="match status" value="1"/>
</dbReference>
<accession>A0AAE9MS61</accession>
<reference evidence="2" key="1">
    <citation type="submission" date="2019-04" db="EMBL/GenBank/DDBJ databases">
        <title>Whole genome sequencing of oral phylogroup 2 treponemes.</title>
        <authorList>
            <person name="Chan Y."/>
            <person name="Zeng H.H."/>
            <person name="Yu X.L."/>
            <person name="Leung W.K."/>
            <person name="Watt R.M."/>
        </authorList>
    </citation>
    <scope>NUCLEOTIDE SEQUENCE</scope>
    <source>
        <strain evidence="2">OMZ 835</strain>
        <strain evidence="1">OMZ 847</strain>
    </source>
</reference>
<proteinExistence type="predicted"/>
<dbReference type="Proteomes" id="UP001058682">
    <property type="component" value="Chromosome"/>
</dbReference>
<dbReference type="InterPro" id="IPR024211">
    <property type="entry name" value="DUF3841"/>
</dbReference>
<dbReference type="Proteomes" id="UP001059401">
    <property type="component" value="Chromosome"/>
</dbReference>
<evidence type="ECO:0000313" key="2">
    <source>
        <dbReference type="EMBL" id="UTY33069.1"/>
    </source>
</evidence>
<dbReference type="EMBL" id="CP038802">
    <property type="protein sequence ID" value="UTY28160.1"/>
    <property type="molecule type" value="Genomic_DNA"/>
</dbReference>
<evidence type="ECO:0000313" key="3">
    <source>
        <dbReference type="Proteomes" id="UP001058682"/>
    </source>
</evidence>
<name>A0AAE9MS61_9SPIR</name>
<dbReference type="AlphaFoldDB" id="A0AAE9MS61"/>
<sequence>MTLNEHIKNPYTKNGKTLLFTCQDKRSLDILEKTGLFLNKRIYIEEHLAGISSFMLKCYDWFIKESSKRIKKPDYADYHIWCSVSAKSCMRPEEGEVAYVLEVPDEEILYFSGFKWDYVLNLHYVPENEADLAAYEEDIKQKGFKNSYEFINGRYARMFPDEEKRVRDSWLRVFDIEDWNIFDVQANIWHIKKEWVKQVIRPGERIPECFVLD</sequence>
<protein>
    <submittedName>
        <fullName evidence="2">DUF3841 domain-containing protein</fullName>
    </submittedName>
</protein>
<keyword evidence="4" id="KW-1185">Reference proteome</keyword>
<dbReference type="RefSeq" id="WP_255806073.1">
    <property type="nucleotide sequence ID" value="NZ_CP038802.1"/>
</dbReference>
<evidence type="ECO:0000313" key="4">
    <source>
        <dbReference type="Proteomes" id="UP001059401"/>
    </source>
</evidence>
<dbReference type="EMBL" id="CP038804">
    <property type="protein sequence ID" value="UTY33069.1"/>
    <property type="molecule type" value="Genomic_DNA"/>
</dbReference>
<organism evidence="2 3">
    <name type="scientific">Treponema putidum</name>
    <dbReference type="NCBI Taxonomy" id="221027"/>
    <lineage>
        <taxon>Bacteria</taxon>
        <taxon>Pseudomonadati</taxon>
        <taxon>Spirochaetota</taxon>
        <taxon>Spirochaetia</taxon>
        <taxon>Spirochaetales</taxon>
        <taxon>Treponemataceae</taxon>
        <taxon>Treponema</taxon>
    </lineage>
</organism>